<dbReference type="HOGENOM" id="CLU_1871362_0_0_5"/>
<dbReference type="EMBL" id="BX897700">
    <property type="protein sequence ID" value="CAF26511.1"/>
    <property type="molecule type" value="Genomic_DNA"/>
</dbReference>
<accession>A0A0H3LUT1</accession>
<dbReference type="KEGG" id="bqu:BQ10440"/>
<dbReference type="OrthoDB" id="8452392at2"/>
<sequence>MSVVQYGDDSVASKAKVFDNDLIDRDWAMTKFVAAVKGLAQVIDYESNMLESSGIPDYEEINLCKTRGLRDLNKSMSDIKRYMNEDISSEIESLLSDLQEKLHRNSELLQIHLDAVNDLSQDIQTAARTKEAD</sequence>
<dbReference type="RefSeq" id="WP_011179716.1">
    <property type="nucleotide sequence ID" value="NC_005955.1"/>
</dbReference>
<dbReference type="AlphaFoldDB" id="A0A0H3LUT1"/>
<dbReference type="eggNOG" id="ENOG50301DP">
    <property type="taxonomic scope" value="Bacteria"/>
</dbReference>
<dbReference type="Proteomes" id="UP000000597">
    <property type="component" value="Chromosome"/>
</dbReference>
<name>A0A0H3LUT1_BARQU</name>
<evidence type="ECO:0000313" key="2">
    <source>
        <dbReference type="Proteomes" id="UP000000597"/>
    </source>
</evidence>
<proteinExistence type="predicted"/>
<organism evidence="1 2">
    <name type="scientific">Bartonella quintana (strain Toulouse)</name>
    <name type="common">Rochalimaea quintana</name>
    <dbReference type="NCBI Taxonomy" id="283165"/>
    <lineage>
        <taxon>Bacteria</taxon>
        <taxon>Pseudomonadati</taxon>
        <taxon>Pseudomonadota</taxon>
        <taxon>Alphaproteobacteria</taxon>
        <taxon>Hyphomicrobiales</taxon>
        <taxon>Bartonellaceae</taxon>
        <taxon>Bartonella</taxon>
    </lineage>
</organism>
<evidence type="ECO:0000313" key="1">
    <source>
        <dbReference type="EMBL" id="CAF26511.1"/>
    </source>
</evidence>
<reference evidence="1 2" key="1">
    <citation type="journal article" date="2004" name="Proc. Natl. Acad. Sci. U.S.A.">
        <title>The louse-borne human pathogen Bartonella quintana is a genomic derivative of the zoonotic agent Bartonella henselae.</title>
        <authorList>
            <person name="Alsmark U.C.M."/>
            <person name="Frank A.C."/>
            <person name="Karlberg E.O."/>
            <person name="Legault B.-A."/>
            <person name="Ardell D.H."/>
            <person name="Canbaeck B."/>
            <person name="Eriksson A.-S."/>
            <person name="Naeslund A.K."/>
            <person name="Handley S.A."/>
            <person name="Huvet M."/>
            <person name="La Scola B."/>
            <person name="Holmberg M."/>
            <person name="Andersson S.G.E."/>
        </authorList>
    </citation>
    <scope>NUCLEOTIDE SEQUENCE [LARGE SCALE GENOMIC DNA]</scope>
    <source>
        <strain evidence="1 2">Toulouse</strain>
    </source>
</reference>
<protein>
    <recommendedName>
        <fullName evidence="3">Flagellar protein FlgN</fullName>
    </recommendedName>
</protein>
<evidence type="ECO:0008006" key="3">
    <source>
        <dbReference type="Google" id="ProtNLM"/>
    </source>
</evidence>
<gene>
    <name evidence="1" type="ordered locus">BQ10440</name>
</gene>